<accession>A0A804JRG0</accession>
<dbReference type="PROSITE" id="PS50108">
    <property type="entry name" value="CRIB"/>
    <property type="match status" value="1"/>
</dbReference>
<dbReference type="AlphaFoldDB" id="A0A804JRG0"/>
<organism evidence="4 5">
    <name type="scientific">Musa acuminata subsp. malaccensis</name>
    <name type="common">Wild banana</name>
    <name type="synonym">Musa malaccensis</name>
    <dbReference type="NCBI Taxonomy" id="214687"/>
    <lineage>
        <taxon>Eukaryota</taxon>
        <taxon>Viridiplantae</taxon>
        <taxon>Streptophyta</taxon>
        <taxon>Embryophyta</taxon>
        <taxon>Tracheophyta</taxon>
        <taxon>Spermatophyta</taxon>
        <taxon>Magnoliopsida</taxon>
        <taxon>Liliopsida</taxon>
        <taxon>Zingiberales</taxon>
        <taxon>Musaceae</taxon>
        <taxon>Musa</taxon>
    </lineage>
</organism>
<evidence type="ECO:0000313" key="4">
    <source>
        <dbReference type="EnsemblPlants" id="Ma07_p02760.1"/>
    </source>
</evidence>
<dbReference type="InterPro" id="IPR036936">
    <property type="entry name" value="CRIB_dom_sf"/>
</dbReference>
<dbReference type="Gramene" id="Ma07_t02760.1">
    <property type="protein sequence ID" value="Ma07_p02760.1"/>
    <property type="gene ID" value="Ma07_g02760"/>
</dbReference>
<dbReference type="InParanoid" id="A0A804JRG0"/>
<reference evidence="3" key="1">
    <citation type="submission" date="2021-03" db="EMBL/GenBank/DDBJ databases">
        <authorList>
            <consortium name="Genoscope - CEA"/>
            <person name="William W."/>
        </authorList>
    </citation>
    <scope>NUCLEOTIDE SEQUENCE</scope>
    <source>
        <strain evidence="3">Doubled-haploid Pahang</strain>
    </source>
</reference>
<dbReference type="FunCoup" id="A0A804JRG0">
    <property type="interactions" value="60"/>
</dbReference>
<dbReference type="EMBL" id="HG996473">
    <property type="protein sequence ID" value="CAG1855437.1"/>
    <property type="molecule type" value="Genomic_DNA"/>
</dbReference>
<dbReference type="KEGG" id="mus:103990804"/>
<evidence type="ECO:0000313" key="5">
    <source>
        <dbReference type="Proteomes" id="UP000012960"/>
    </source>
</evidence>
<dbReference type="GO" id="GO:0005886">
    <property type="term" value="C:plasma membrane"/>
    <property type="evidence" value="ECO:0000318"/>
    <property type="project" value="GO_Central"/>
</dbReference>
<sequence length="161" mass="17148">MGVAMRDRRMDRLVALPFSVGCVSQSSVAITEGHHPKRAQIEPAGTAASSGGGGGRHATGKRPSISAGIQKMLKGLKRFSQLFVLDKEEEEEAEEVEMEIGFPTDVQHVAHIGWDGFSTMKSWGRAPDCLSLPNSFSLKPFELAMAAAQAGGPPPHGPLRA</sequence>
<protein>
    <submittedName>
        <fullName evidence="3">(wild Malaysian banana) hypothetical protein</fullName>
    </submittedName>
</protein>
<dbReference type="SMART" id="SM00285">
    <property type="entry name" value="PBD"/>
    <property type="match status" value="1"/>
</dbReference>
<dbReference type="Gene3D" id="3.90.810.10">
    <property type="entry name" value="CRIB domain"/>
    <property type="match status" value="1"/>
</dbReference>
<reference evidence="4" key="2">
    <citation type="submission" date="2021-05" db="UniProtKB">
        <authorList>
            <consortium name="EnsemblPlants"/>
        </authorList>
    </citation>
    <scope>IDENTIFICATION</scope>
    <source>
        <strain evidence="4">subsp. malaccensis</strain>
    </source>
</reference>
<dbReference type="OrthoDB" id="678664at2759"/>
<dbReference type="EnsemblPlants" id="Ma07_t02760.1">
    <property type="protein sequence ID" value="Ma07_p02760.1"/>
    <property type="gene ID" value="Ma07_g02760"/>
</dbReference>
<evidence type="ECO:0000256" key="1">
    <source>
        <dbReference type="SAM" id="MobiDB-lite"/>
    </source>
</evidence>
<dbReference type="GO" id="GO:0009860">
    <property type="term" value="P:pollen tube growth"/>
    <property type="evidence" value="ECO:0000318"/>
    <property type="project" value="GO_Central"/>
</dbReference>
<dbReference type="InterPro" id="IPR000095">
    <property type="entry name" value="CRIB_dom"/>
</dbReference>
<feature type="domain" description="CRIB" evidence="2">
    <location>
        <begin position="100"/>
        <end position="113"/>
    </location>
</feature>
<keyword evidence="5" id="KW-1185">Reference proteome</keyword>
<evidence type="ECO:0000259" key="2">
    <source>
        <dbReference type="PROSITE" id="PS50108"/>
    </source>
</evidence>
<evidence type="ECO:0000313" key="3">
    <source>
        <dbReference type="EMBL" id="CAG1855437.1"/>
    </source>
</evidence>
<dbReference type="PANTHER" id="PTHR46931">
    <property type="entry name" value="CRIB DOMAIN-CONTAINING PROTEIN RIC2"/>
    <property type="match status" value="1"/>
</dbReference>
<dbReference type="InterPro" id="IPR044509">
    <property type="entry name" value="RIC2/4"/>
</dbReference>
<dbReference type="Proteomes" id="UP000012960">
    <property type="component" value="Unplaced"/>
</dbReference>
<dbReference type="OMA" id="SHVGWES"/>
<gene>
    <name evidence="3" type="ORF">GSMUA_52010.1</name>
</gene>
<name>A0A804JRG0_MUSAM</name>
<proteinExistence type="predicted"/>
<feature type="region of interest" description="Disordered" evidence="1">
    <location>
        <begin position="33"/>
        <end position="63"/>
    </location>
</feature>
<dbReference type="Pfam" id="PF00786">
    <property type="entry name" value="PBD"/>
    <property type="match status" value="1"/>
</dbReference>
<dbReference type="PANTHER" id="PTHR46931:SF14">
    <property type="entry name" value="CRIB DOMAIN-CONTAINING PROTEIN RIC2"/>
    <property type="match status" value="1"/>
</dbReference>
<dbReference type="CDD" id="cd00132">
    <property type="entry name" value="CRIB"/>
    <property type="match status" value="1"/>
</dbReference>